<comment type="caution">
    <text evidence="2">The sequence shown here is derived from an EMBL/GenBank/DDBJ whole genome shotgun (WGS) entry which is preliminary data.</text>
</comment>
<keyword evidence="1" id="KW-0472">Membrane</keyword>
<dbReference type="RefSeq" id="WP_146462657.1">
    <property type="nucleotide sequence ID" value="NZ_SJPW01000029.1"/>
</dbReference>
<name>A0A5C6DZ25_9BACT</name>
<dbReference type="AlphaFoldDB" id="A0A5C6DZ25"/>
<dbReference type="EMBL" id="SJPW01000029">
    <property type="protein sequence ID" value="TWU41695.1"/>
    <property type="molecule type" value="Genomic_DNA"/>
</dbReference>
<sequence>MIYLATLFAVSLLVAIAFRSLLPARFLGYRHAGVLFASASLVALGLIEQNVLATIAACILLAVEFRSGIPTATDAADAA</sequence>
<reference evidence="2 3" key="1">
    <citation type="submission" date="2019-02" db="EMBL/GenBank/DDBJ databases">
        <title>Deep-cultivation of Planctomycetes and their phenomic and genomic characterization uncovers novel biology.</title>
        <authorList>
            <person name="Wiegand S."/>
            <person name="Jogler M."/>
            <person name="Boedeker C."/>
            <person name="Pinto D."/>
            <person name="Vollmers J."/>
            <person name="Rivas-Marin E."/>
            <person name="Kohn T."/>
            <person name="Peeters S.H."/>
            <person name="Heuer A."/>
            <person name="Rast P."/>
            <person name="Oberbeckmann S."/>
            <person name="Bunk B."/>
            <person name="Jeske O."/>
            <person name="Meyerdierks A."/>
            <person name="Storesund J.E."/>
            <person name="Kallscheuer N."/>
            <person name="Luecker S."/>
            <person name="Lage O.M."/>
            <person name="Pohl T."/>
            <person name="Merkel B.J."/>
            <person name="Hornburger P."/>
            <person name="Mueller R.-W."/>
            <person name="Bruemmer F."/>
            <person name="Labrenz M."/>
            <person name="Spormann A.M."/>
            <person name="Op Den Camp H."/>
            <person name="Overmann J."/>
            <person name="Amann R."/>
            <person name="Jetten M.S.M."/>
            <person name="Mascher T."/>
            <person name="Medema M.H."/>
            <person name="Devos D.P."/>
            <person name="Kaster A.-K."/>
            <person name="Ovreas L."/>
            <person name="Rohde M."/>
            <person name="Galperin M.Y."/>
            <person name="Jogler C."/>
        </authorList>
    </citation>
    <scope>NUCLEOTIDE SEQUENCE [LARGE SCALE GENOMIC DNA]</scope>
    <source>
        <strain evidence="2 3">Poly51</strain>
    </source>
</reference>
<evidence type="ECO:0000313" key="3">
    <source>
        <dbReference type="Proteomes" id="UP000318288"/>
    </source>
</evidence>
<organism evidence="2 3">
    <name type="scientific">Rubripirellula tenax</name>
    <dbReference type="NCBI Taxonomy" id="2528015"/>
    <lineage>
        <taxon>Bacteria</taxon>
        <taxon>Pseudomonadati</taxon>
        <taxon>Planctomycetota</taxon>
        <taxon>Planctomycetia</taxon>
        <taxon>Pirellulales</taxon>
        <taxon>Pirellulaceae</taxon>
        <taxon>Rubripirellula</taxon>
    </lineage>
</organism>
<keyword evidence="1" id="KW-0812">Transmembrane</keyword>
<keyword evidence="1" id="KW-1133">Transmembrane helix</keyword>
<keyword evidence="3" id="KW-1185">Reference proteome</keyword>
<accession>A0A5C6DZ25</accession>
<evidence type="ECO:0000256" key="1">
    <source>
        <dbReference type="SAM" id="Phobius"/>
    </source>
</evidence>
<dbReference type="Proteomes" id="UP000318288">
    <property type="component" value="Unassembled WGS sequence"/>
</dbReference>
<feature type="transmembrane region" description="Helical" evidence="1">
    <location>
        <begin position="35"/>
        <end position="63"/>
    </location>
</feature>
<gene>
    <name evidence="2" type="ORF">Poly51_63770</name>
</gene>
<protein>
    <submittedName>
        <fullName evidence="2">Uncharacterized protein</fullName>
    </submittedName>
</protein>
<evidence type="ECO:0000313" key="2">
    <source>
        <dbReference type="EMBL" id="TWU41695.1"/>
    </source>
</evidence>
<proteinExistence type="predicted"/>